<proteinExistence type="predicted"/>
<protein>
    <recommendedName>
        <fullName evidence="3">Lipoprotein</fullName>
    </recommendedName>
</protein>
<reference evidence="2" key="1">
    <citation type="journal article" date="2019" name="Int. J. Syst. Evol. Microbiol.">
        <title>The Global Catalogue of Microorganisms (GCM) 10K type strain sequencing project: providing services to taxonomists for standard genome sequencing and annotation.</title>
        <authorList>
            <consortium name="The Broad Institute Genomics Platform"/>
            <consortium name="The Broad Institute Genome Sequencing Center for Infectious Disease"/>
            <person name="Wu L."/>
            <person name="Ma J."/>
        </authorList>
    </citation>
    <scope>NUCLEOTIDE SEQUENCE [LARGE SCALE GENOMIC DNA]</scope>
    <source>
        <strain evidence="2">CECT 7956</strain>
    </source>
</reference>
<accession>A0ABV7YVT8</accession>
<dbReference type="PROSITE" id="PS51257">
    <property type="entry name" value="PROKAR_LIPOPROTEIN"/>
    <property type="match status" value="1"/>
</dbReference>
<gene>
    <name evidence="1" type="ORF">ACFOOI_10780</name>
</gene>
<dbReference type="Proteomes" id="UP001595616">
    <property type="component" value="Unassembled WGS sequence"/>
</dbReference>
<organism evidence="1 2">
    <name type="scientific">Lacihabitans lacunae</name>
    <dbReference type="NCBI Taxonomy" id="1028214"/>
    <lineage>
        <taxon>Bacteria</taxon>
        <taxon>Pseudomonadati</taxon>
        <taxon>Bacteroidota</taxon>
        <taxon>Cytophagia</taxon>
        <taxon>Cytophagales</taxon>
        <taxon>Leadbetterellaceae</taxon>
        <taxon>Lacihabitans</taxon>
    </lineage>
</organism>
<sequence length="193" mass="22175">MKKHILILILTTFLISCNVKGNQERILISNDSNSKTESLNQTKADSISSKEYGQLILNGKVKPTDNEATYNCLLELIAENQNDLDFYFSVYRKISENADGALSEMICGIIKTFFELNPDFCIEKLKSFELKEKDSFLEYIAYEFYASGIDYETDINEYIERAEMKLIDKSLSNLETLEEVKGQLIIKAKQMNE</sequence>
<comment type="caution">
    <text evidence="1">The sequence shown here is derived from an EMBL/GenBank/DDBJ whole genome shotgun (WGS) entry which is preliminary data.</text>
</comment>
<keyword evidence="2" id="KW-1185">Reference proteome</keyword>
<name>A0ABV7YVT8_9BACT</name>
<evidence type="ECO:0000313" key="2">
    <source>
        <dbReference type="Proteomes" id="UP001595616"/>
    </source>
</evidence>
<dbReference type="RefSeq" id="WP_379837883.1">
    <property type="nucleotide sequence ID" value="NZ_JBHRYQ010000001.1"/>
</dbReference>
<evidence type="ECO:0008006" key="3">
    <source>
        <dbReference type="Google" id="ProtNLM"/>
    </source>
</evidence>
<dbReference type="EMBL" id="JBHRYQ010000001">
    <property type="protein sequence ID" value="MFC3811140.1"/>
    <property type="molecule type" value="Genomic_DNA"/>
</dbReference>
<evidence type="ECO:0000313" key="1">
    <source>
        <dbReference type="EMBL" id="MFC3811140.1"/>
    </source>
</evidence>